<dbReference type="PANTHER" id="PTHR43060">
    <property type="entry name" value="3-HYDROXYISOBUTYRATE DEHYDROGENASE-LIKE 1, MITOCHONDRIAL-RELATED"/>
    <property type="match status" value="1"/>
</dbReference>
<evidence type="ECO:0000259" key="5">
    <source>
        <dbReference type="Pfam" id="PF14833"/>
    </source>
</evidence>
<dbReference type="SUPFAM" id="SSF48179">
    <property type="entry name" value="6-phosphogluconate dehydrogenase C-terminal domain-like"/>
    <property type="match status" value="1"/>
</dbReference>
<evidence type="ECO:0000313" key="7">
    <source>
        <dbReference type="Proteomes" id="UP000223606"/>
    </source>
</evidence>
<dbReference type="Pfam" id="PF03446">
    <property type="entry name" value="NAD_binding_2"/>
    <property type="match status" value="1"/>
</dbReference>
<dbReference type="InterPro" id="IPR013328">
    <property type="entry name" value="6PGD_dom2"/>
</dbReference>
<dbReference type="Pfam" id="PF14833">
    <property type="entry name" value="NAD_binding_11"/>
    <property type="match status" value="1"/>
</dbReference>
<keyword evidence="7" id="KW-1185">Reference proteome</keyword>
<protein>
    <submittedName>
        <fullName evidence="6">2-hydroxy-3-oxopropionate reductase</fullName>
        <ecNumber evidence="6">1.1.1.60</ecNumber>
    </submittedName>
</protein>
<proteinExistence type="predicted"/>
<dbReference type="InterPro" id="IPR015815">
    <property type="entry name" value="HIBADH-related"/>
</dbReference>
<gene>
    <name evidence="6" type="primary">garR_4</name>
    <name evidence="6" type="ORF">HDIA_3161</name>
</gene>
<dbReference type="KEGG" id="hdi:HDIA_3161"/>
<feature type="active site" evidence="3">
    <location>
        <position position="179"/>
    </location>
</feature>
<dbReference type="GO" id="GO:0051287">
    <property type="term" value="F:NAD binding"/>
    <property type="evidence" value="ECO:0007669"/>
    <property type="project" value="InterPro"/>
</dbReference>
<dbReference type="InterPro" id="IPR006115">
    <property type="entry name" value="6PGDH_NADP-bd"/>
</dbReference>
<evidence type="ECO:0000313" key="6">
    <source>
        <dbReference type="EMBL" id="SON56702.1"/>
    </source>
</evidence>
<dbReference type="PANTHER" id="PTHR43060:SF15">
    <property type="entry name" value="3-HYDROXYISOBUTYRATE DEHYDROGENASE-LIKE 1, MITOCHONDRIAL-RELATED"/>
    <property type="match status" value="1"/>
</dbReference>
<dbReference type="SUPFAM" id="SSF51735">
    <property type="entry name" value="NAD(P)-binding Rossmann-fold domains"/>
    <property type="match status" value="1"/>
</dbReference>
<dbReference type="Gene3D" id="3.40.50.720">
    <property type="entry name" value="NAD(P)-binding Rossmann-like Domain"/>
    <property type="match status" value="1"/>
</dbReference>
<evidence type="ECO:0000256" key="3">
    <source>
        <dbReference type="PIRSR" id="PIRSR000103-1"/>
    </source>
</evidence>
<accession>A0A2C9D8Q1</accession>
<dbReference type="RefSeq" id="WP_162292658.1">
    <property type="nucleotide sequence ID" value="NZ_LT960614.1"/>
</dbReference>
<sequence length="306" mass="31855">MTHTAVNENGARPTVGIVGLGIMGSAYGRNLVEAGYKVIGTDVAQSAMDDLVADGGEAVAGTADVARASDVILLALPSVKALEAVTEALVSSVRKGAVVCEMGTLPLEAKEACAAALAAVGVEVLDCPVSGTGAQAAVRDLVVFASGDEAAYRVAEPVFCGFARDVRLVGTFGTGMKLKYIANLLVTIHNLSTAEALLLAERAGLDLNTVYDAIRTGAGGSRMFDLRAPLMIEDRYEPATMKMDIYIKDLQLIMDFARELRCPTPLMAASLPFYFAALAEGRGKQDTASLFAVLKGMTAPMDGGAE</sequence>
<keyword evidence="2" id="KW-0520">NAD</keyword>
<dbReference type="InterPro" id="IPR036291">
    <property type="entry name" value="NAD(P)-bd_dom_sf"/>
</dbReference>
<dbReference type="PIRSF" id="PIRSF000103">
    <property type="entry name" value="HIBADH"/>
    <property type="match status" value="1"/>
</dbReference>
<dbReference type="InterPro" id="IPR008927">
    <property type="entry name" value="6-PGluconate_DH-like_C_sf"/>
</dbReference>
<dbReference type="Proteomes" id="UP000223606">
    <property type="component" value="Chromosome 1"/>
</dbReference>
<evidence type="ECO:0000256" key="2">
    <source>
        <dbReference type="ARBA" id="ARBA00023027"/>
    </source>
</evidence>
<dbReference type="AlphaFoldDB" id="A0A2C9D8Q1"/>
<dbReference type="EMBL" id="LT960614">
    <property type="protein sequence ID" value="SON56702.1"/>
    <property type="molecule type" value="Genomic_DNA"/>
</dbReference>
<dbReference type="InterPro" id="IPR029154">
    <property type="entry name" value="HIBADH-like_NADP-bd"/>
</dbReference>
<evidence type="ECO:0000259" key="4">
    <source>
        <dbReference type="Pfam" id="PF03446"/>
    </source>
</evidence>
<reference evidence="7" key="1">
    <citation type="submission" date="2017-09" db="EMBL/GenBank/DDBJ databases">
        <title>Genome sequence of Nannocystis excedens DSM 71.</title>
        <authorList>
            <person name="Blom J."/>
        </authorList>
    </citation>
    <scope>NUCLEOTIDE SEQUENCE [LARGE SCALE GENOMIC DNA]</scope>
    <source>
        <strain evidence="7">type strain: E19</strain>
    </source>
</reference>
<name>A0A2C9D8Q1_9HYPH</name>
<keyword evidence="1 6" id="KW-0560">Oxidoreductase</keyword>
<feature type="domain" description="3-hydroxyisobutyrate dehydrogenase-like NAD-binding" evidence="5">
    <location>
        <begin position="173"/>
        <end position="293"/>
    </location>
</feature>
<dbReference type="Gene3D" id="1.10.1040.10">
    <property type="entry name" value="N-(1-d-carboxylethyl)-l-norvaline Dehydrogenase, domain 2"/>
    <property type="match status" value="1"/>
</dbReference>
<evidence type="ECO:0000256" key="1">
    <source>
        <dbReference type="ARBA" id="ARBA00023002"/>
    </source>
</evidence>
<feature type="domain" description="6-phosphogluconate dehydrogenase NADP-binding" evidence="4">
    <location>
        <begin position="14"/>
        <end position="170"/>
    </location>
</feature>
<dbReference type="GO" id="GO:0008679">
    <property type="term" value="F:2-hydroxy-3-oxopropionate reductase activity"/>
    <property type="evidence" value="ECO:0007669"/>
    <property type="project" value="UniProtKB-EC"/>
</dbReference>
<organism evidence="6 7">
    <name type="scientific">Hartmannibacter diazotrophicus</name>
    <dbReference type="NCBI Taxonomy" id="1482074"/>
    <lineage>
        <taxon>Bacteria</taxon>
        <taxon>Pseudomonadati</taxon>
        <taxon>Pseudomonadota</taxon>
        <taxon>Alphaproteobacteria</taxon>
        <taxon>Hyphomicrobiales</taxon>
        <taxon>Pleomorphomonadaceae</taxon>
        <taxon>Hartmannibacter</taxon>
    </lineage>
</organism>
<dbReference type="EC" id="1.1.1.60" evidence="6"/>
<dbReference type="GO" id="GO:0050661">
    <property type="term" value="F:NADP binding"/>
    <property type="evidence" value="ECO:0007669"/>
    <property type="project" value="InterPro"/>
</dbReference>